<protein>
    <recommendedName>
        <fullName evidence="3">C-type lectin domain-containing protein</fullName>
    </recommendedName>
</protein>
<evidence type="ECO:0000313" key="5">
    <source>
        <dbReference type="Proteomes" id="UP001487740"/>
    </source>
</evidence>
<dbReference type="EMBL" id="JARAKH010000036">
    <property type="protein sequence ID" value="KAK8383808.1"/>
    <property type="molecule type" value="Genomic_DNA"/>
</dbReference>
<dbReference type="AlphaFoldDB" id="A0AAW0T9B8"/>
<dbReference type="SMART" id="SM00034">
    <property type="entry name" value="CLECT"/>
    <property type="match status" value="1"/>
</dbReference>
<comment type="caution">
    <text evidence="4">The sequence shown here is derived from an EMBL/GenBank/DDBJ whole genome shotgun (WGS) entry which is preliminary data.</text>
</comment>
<keyword evidence="2" id="KW-0812">Transmembrane</keyword>
<feature type="transmembrane region" description="Helical" evidence="2">
    <location>
        <begin position="198"/>
        <end position="219"/>
    </location>
</feature>
<dbReference type="Pfam" id="PF00059">
    <property type="entry name" value="Lectin_C"/>
    <property type="match status" value="1"/>
</dbReference>
<gene>
    <name evidence="4" type="ORF">O3P69_015925</name>
</gene>
<feature type="region of interest" description="Disordered" evidence="1">
    <location>
        <begin position="265"/>
        <end position="310"/>
    </location>
</feature>
<dbReference type="CDD" id="cd00037">
    <property type="entry name" value="CLECT"/>
    <property type="match status" value="1"/>
</dbReference>
<dbReference type="InterPro" id="IPR001304">
    <property type="entry name" value="C-type_lectin-like"/>
</dbReference>
<dbReference type="InterPro" id="IPR016187">
    <property type="entry name" value="CTDL_fold"/>
</dbReference>
<proteinExistence type="predicted"/>
<sequence length="310" mass="32873">MGRGEGAVPTKGVGGYRPTINWREISVRRRSVAARQVLACIIVSGVVIVAAGILLTVLGFLVIASQCPFMWREGAGSCYYLAPHNASWEEGRSYCTSQSAALLHLHSRTEAEFITEVMSGRSWLGARRKHGRDNAWAWADSGTPLNYTRWAGSEPASLQQDLCAAVEPSGAWVAVACSDGETAYVICDYVPGYNPFMLVGPVVAVCGVVVLVLSVEVCVRRREFITKNPEAITDDQDDDRQVEAPSGVVNPGFSRAQVFPASSAPPAATTAFTTSSSTPSSSLSTPPATTTITTTTPATTTSSPPEVIAT</sequence>
<feature type="transmembrane region" description="Helical" evidence="2">
    <location>
        <begin position="37"/>
        <end position="63"/>
    </location>
</feature>
<dbReference type="Gene3D" id="3.10.100.10">
    <property type="entry name" value="Mannose-Binding Protein A, subunit A"/>
    <property type="match status" value="1"/>
</dbReference>
<keyword evidence="5" id="KW-1185">Reference proteome</keyword>
<organism evidence="4 5">
    <name type="scientific">Scylla paramamosain</name>
    <name type="common">Mud crab</name>
    <dbReference type="NCBI Taxonomy" id="85552"/>
    <lineage>
        <taxon>Eukaryota</taxon>
        <taxon>Metazoa</taxon>
        <taxon>Ecdysozoa</taxon>
        <taxon>Arthropoda</taxon>
        <taxon>Crustacea</taxon>
        <taxon>Multicrustacea</taxon>
        <taxon>Malacostraca</taxon>
        <taxon>Eumalacostraca</taxon>
        <taxon>Eucarida</taxon>
        <taxon>Decapoda</taxon>
        <taxon>Pleocyemata</taxon>
        <taxon>Brachyura</taxon>
        <taxon>Eubrachyura</taxon>
        <taxon>Portunoidea</taxon>
        <taxon>Portunidae</taxon>
        <taxon>Portuninae</taxon>
        <taxon>Scylla</taxon>
    </lineage>
</organism>
<keyword evidence="2" id="KW-1133">Transmembrane helix</keyword>
<accession>A0AAW0T9B8</accession>
<dbReference type="Proteomes" id="UP001487740">
    <property type="component" value="Unassembled WGS sequence"/>
</dbReference>
<dbReference type="PANTHER" id="PTHR22803">
    <property type="entry name" value="MANNOSE, PHOSPHOLIPASE, LECTIN RECEPTOR RELATED"/>
    <property type="match status" value="1"/>
</dbReference>
<evidence type="ECO:0000313" key="4">
    <source>
        <dbReference type="EMBL" id="KAK8383808.1"/>
    </source>
</evidence>
<dbReference type="SUPFAM" id="SSF56436">
    <property type="entry name" value="C-type lectin-like"/>
    <property type="match status" value="1"/>
</dbReference>
<reference evidence="4 5" key="1">
    <citation type="submission" date="2023-03" db="EMBL/GenBank/DDBJ databases">
        <title>High-quality genome of Scylla paramamosain provides insights in environmental adaptation.</title>
        <authorList>
            <person name="Zhang L."/>
        </authorList>
    </citation>
    <scope>NUCLEOTIDE SEQUENCE [LARGE SCALE GENOMIC DNA]</scope>
    <source>
        <strain evidence="4">LZ_2023a</strain>
        <tissue evidence="4">Muscle</tissue>
    </source>
</reference>
<feature type="domain" description="C-type lectin" evidence="3">
    <location>
        <begin position="74"/>
        <end position="178"/>
    </location>
</feature>
<evidence type="ECO:0000256" key="1">
    <source>
        <dbReference type="SAM" id="MobiDB-lite"/>
    </source>
</evidence>
<keyword evidence="2" id="KW-0472">Membrane</keyword>
<name>A0AAW0T9B8_SCYPA</name>
<evidence type="ECO:0000259" key="3">
    <source>
        <dbReference type="PROSITE" id="PS50041"/>
    </source>
</evidence>
<evidence type="ECO:0000256" key="2">
    <source>
        <dbReference type="SAM" id="Phobius"/>
    </source>
</evidence>
<dbReference type="InterPro" id="IPR016186">
    <property type="entry name" value="C-type_lectin-like/link_sf"/>
</dbReference>
<dbReference type="PROSITE" id="PS50041">
    <property type="entry name" value="C_TYPE_LECTIN_2"/>
    <property type="match status" value="1"/>
</dbReference>
<dbReference type="InterPro" id="IPR050111">
    <property type="entry name" value="C-type_lectin/snaclec_domain"/>
</dbReference>